<evidence type="ECO:0000259" key="4">
    <source>
        <dbReference type="Pfam" id="PF03443"/>
    </source>
</evidence>
<keyword evidence="2" id="KW-0964">Secreted</keyword>
<dbReference type="CDD" id="cd21175">
    <property type="entry name" value="LPMO_AA9"/>
    <property type="match status" value="1"/>
</dbReference>
<comment type="domain">
    <text evidence="2">Has a modular structure: an endo-beta-1,4-glucanase catalytic module at the N-terminus, a linker rich in serines and threonines, and a C-terminal carbohydrate-binding module (CBM).</text>
</comment>
<feature type="domain" description="Auxiliary Activity family 9 catalytic" evidence="4">
    <location>
        <begin position="18"/>
        <end position="228"/>
    </location>
</feature>
<gene>
    <name evidence="5" type="ORF">PNOK_0632300</name>
</gene>
<reference evidence="5 6" key="1">
    <citation type="journal article" date="2017" name="Mol. Ecol.">
        <title>Comparative and population genomic landscape of Phellinus noxius: A hypervariable fungus causing root rot in trees.</title>
        <authorList>
            <person name="Chung C.L."/>
            <person name="Lee T.J."/>
            <person name="Akiba M."/>
            <person name="Lee H.H."/>
            <person name="Kuo T.H."/>
            <person name="Liu D."/>
            <person name="Ke H.M."/>
            <person name="Yokoi T."/>
            <person name="Roa M.B."/>
            <person name="Lu M.J."/>
            <person name="Chang Y.Y."/>
            <person name="Ann P.J."/>
            <person name="Tsai J.N."/>
            <person name="Chen C.Y."/>
            <person name="Tzean S.S."/>
            <person name="Ota Y."/>
            <person name="Hattori T."/>
            <person name="Sahashi N."/>
            <person name="Liou R.F."/>
            <person name="Kikuchi T."/>
            <person name="Tsai I.J."/>
        </authorList>
    </citation>
    <scope>NUCLEOTIDE SEQUENCE [LARGE SCALE GENOMIC DNA]</scope>
    <source>
        <strain evidence="5 6">FFPRI411160</strain>
    </source>
</reference>
<evidence type="ECO:0000256" key="1">
    <source>
        <dbReference type="ARBA" id="ARBA00023157"/>
    </source>
</evidence>
<protein>
    <recommendedName>
        <fullName evidence="2">AA9 family lytic polysaccharide monooxygenase</fullName>
        <ecNumber evidence="2">1.14.99.56</ecNumber>
    </recommendedName>
    <alternativeName>
        <fullName evidence="2">Endo-beta-1,4-glucanase</fullName>
    </alternativeName>
    <alternativeName>
        <fullName evidence="2">Glycosyl hydrolase 61 family protein</fullName>
    </alternativeName>
</protein>
<comment type="caution">
    <text evidence="5">The sequence shown here is derived from an EMBL/GenBank/DDBJ whole genome shotgun (WGS) entry which is preliminary data.</text>
</comment>
<accession>A0A286UE38</accession>
<keyword evidence="2" id="KW-0119">Carbohydrate metabolism</keyword>
<keyword evidence="1 2" id="KW-1015">Disulfide bond</keyword>
<dbReference type="EC" id="1.14.99.56" evidence="2"/>
<dbReference type="PANTHER" id="PTHR33353:SF19">
    <property type="entry name" value="GLYCOSYLHYDROLASE FAMILY 61-8 PROTEIN"/>
    <property type="match status" value="1"/>
</dbReference>
<comment type="subcellular location">
    <subcellularLocation>
        <location evidence="2">Secreted</location>
    </subcellularLocation>
</comment>
<dbReference type="InterPro" id="IPR005103">
    <property type="entry name" value="AA9_LPMO"/>
</dbReference>
<comment type="function">
    <text evidence="2">Lytic polysaccharide monooxygenase (LMPO) that depolymerizes crystalline and amorphous polysaccharides via the oxidation of scissile alpha- or beta-(1-4)-glycosidic bonds, yielding C1 and/or C4 oxidation products. Catalysis by LPMOs requires the reduction of the active-site copper from Cu(II) to Cu(I) by a reducing agent and H(2)O(2) or O(2) as a cosubstrate.</text>
</comment>
<evidence type="ECO:0000256" key="2">
    <source>
        <dbReference type="RuleBase" id="RU368122"/>
    </source>
</evidence>
<keyword evidence="2" id="KW-0624">Polysaccharide degradation</keyword>
<dbReference type="InterPro" id="IPR049892">
    <property type="entry name" value="AA9"/>
</dbReference>
<dbReference type="GO" id="GO:0005576">
    <property type="term" value="C:extracellular region"/>
    <property type="evidence" value="ECO:0007669"/>
    <property type="project" value="UniProtKB-SubCell"/>
</dbReference>
<feature type="signal peptide" evidence="3">
    <location>
        <begin position="1"/>
        <end position="17"/>
    </location>
</feature>
<comment type="catalytic activity">
    <reaction evidence="2">
        <text>[(1-&gt;4)-beta-D-glucosyl]n+m + reduced acceptor + O2 = 4-dehydro-beta-D-glucosyl-[(1-&gt;4)-beta-D-glucosyl]n-1 + [(1-&gt;4)-beta-D-glucosyl]m + acceptor + H2O.</text>
        <dbReference type="EC" id="1.14.99.56"/>
    </reaction>
</comment>
<dbReference type="AlphaFoldDB" id="A0A286UE38"/>
<dbReference type="PANTHER" id="PTHR33353">
    <property type="entry name" value="PUTATIVE (AFU_ORTHOLOGUE AFUA_1G12560)-RELATED"/>
    <property type="match status" value="1"/>
</dbReference>
<dbReference type="GO" id="GO:0030248">
    <property type="term" value="F:cellulose binding"/>
    <property type="evidence" value="ECO:0007669"/>
    <property type="project" value="UniProtKB-UniRule"/>
</dbReference>
<sequence>MLSRLILAIGSAAFVSAHGGVQEYLMDGTYYNGFRPYNTAVGQTTIQRQWATYDPIGDVTASYFACNNPGTTVDPQLTATVTAGSNVTAFWESWPHNIGPIMVYMADCAGDCTCAEPSELDWFKINEAGLLSGTVANGEWAAGEMIAQNSSWSVTVPSALPSGNYMIRFETLALHSSYDPQFYMECAQLEVTGGDSGSPSPTVKFPGGYQADDPSISIDIYGSTATTYAIPGPSVWSG</sequence>
<dbReference type="GO" id="GO:0008810">
    <property type="term" value="F:cellulase activity"/>
    <property type="evidence" value="ECO:0007669"/>
    <property type="project" value="UniProtKB-UniRule"/>
</dbReference>
<evidence type="ECO:0000256" key="3">
    <source>
        <dbReference type="SAM" id="SignalP"/>
    </source>
</evidence>
<keyword evidence="5" id="KW-0378">Hydrolase</keyword>
<keyword evidence="2" id="KW-0136">Cellulose degradation</keyword>
<dbReference type="GO" id="GO:0030245">
    <property type="term" value="P:cellulose catabolic process"/>
    <property type="evidence" value="ECO:0007669"/>
    <property type="project" value="UniProtKB-UniRule"/>
</dbReference>
<dbReference type="OrthoDB" id="4849160at2759"/>
<dbReference type="Gene3D" id="2.70.50.70">
    <property type="match status" value="1"/>
</dbReference>
<organism evidence="5 6">
    <name type="scientific">Pyrrhoderma noxium</name>
    <dbReference type="NCBI Taxonomy" id="2282107"/>
    <lineage>
        <taxon>Eukaryota</taxon>
        <taxon>Fungi</taxon>
        <taxon>Dikarya</taxon>
        <taxon>Basidiomycota</taxon>
        <taxon>Agaricomycotina</taxon>
        <taxon>Agaricomycetes</taxon>
        <taxon>Hymenochaetales</taxon>
        <taxon>Hymenochaetaceae</taxon>
        <taxon>Pyrrhoderma</taxon>
    </lineage>
</organism>
<evidence type="ECO:0000313" key="6">
    <source>
        <dbReference type="Proteomes" id="UP000217199"/>
    </source>
</evidence>
<name>A0A286UE38_9AGAM</name>
<proteinExistence type="predicted"/>
<dbReference type="InParanoid" id="A0A286UE38"/>
<keyword evidence="3" id="KW-0732">Signal</keyword>
<evidence type="ECO:0000313" key="5">
    <source>
        <dbReference type="EMBL" id="PAV17837.1"/>
    </source>
</evidence>
<keyword evidence="6" id="KW-1185">Reference proteome</keyword>
<dbReference type="EMBL" id="NBII01000006">
    <property type="protein sequence ID" value="PAV17837.1"/>
    <property type="molecule type" value="Genomic_DNA"/>
</dbReference>
<feature type="chain" id="PRO_5013944388" description="AA9 family lytic polysaccharide monooxygenase" evidence="3">
    <location>
        <begin position="18"/>
        <end position="238"/>
    </location>
</feature>
<dbReference type="STRING" id="2282107.A0A286UE38"/>
<dbReference type="Pfam" id="PF03443">
    <property type="entry name" value="AA9"/>
    <property type="match status" value="1"/>
</dbReference>
<dbReference type="Proteomes" id="UP000217199">
    <property type="component" value="Unassembled WGS sequence"/>
</dbReference>